<dbReference type="Gene3D" id="3.40.50.300">
    <property type="entry name" value="P-loop containing nucleotide triphosphate hydrolases"/>
    <property type="match status" value="1"/>
</dbReference>
<accession>A0AAU9KX93</accession>
<evidence type="ECO:0000313" key="2">
    <source>
        <dbReference type="Proteomes" id="UP001160483"/>
    </source>
</evidence>
<sequence length="113" mass="12783">MTHAPIVIETLADSTAAVSTSTADVLDRYTYCKKLRENVRYIQPLLLQTHVEQGLLSRTQNIGQMIRSHFSHSQFIVVSLKEGMFNNANVVFRTKFVDDVSTVSRTVPKSRAR</sequence>
<protein>
    <submittedName>
        <fullName evidence="1">Uncharacterized protein</fullName>
    </submittedName>
</protein>
<dbReference type="Proteomes" id="UP001160483">
    <property type="component" value="Unassembled WGS sequence"/>
</dbReference>
<dbReference type="PANTHER" id="PTHR43977">
    <property type="entry name" value="STRUCTURAL MAINTENANCE OF CHROMOSOMES PROTEIN 3"/>
    <property type="match status" value="1"/>
</dbReference>
<evidence type="ECO:0000313" key="1">
    <source>
        <dbReference type="EMBL" id="CAH0473443.1"/>
    </source>
</evidence>
<dbReference type="AlphaFoldDB" id="A0AAU9KX93"/>
<organism evidence="1 2">
    <name type="scientific">Peronospora belbahrii</name>
    <dbReference type="NCBI Taxonomy" id="622444"/>
    <lineage>
        <taxon>Eukaryota</taxon>
        <taxon>Sar</taxon>
        <taxon>Stramenopiles</taxon>
        <taxon>Oomycota</taxon>
        <taxon>Peronosporomycetes</taxon>
        <taxon>Peronosporales</taxon>
        <taxon>Peronosporaceae</taxon>
        <taxon>Peronospora</taxon>
    </lineage>
</organism>
<reference evidence="1" key="1">
    <citation type="submission" date="2021-11" db="EMBL/GenBank/DDBJ databases">
        <authorList>
            <person name="Islam A."/>
            <person name="Islam S."/>
            <person name="Flora M.S."/>
            <person name="Rahman M."/>
            <person name="Ziaur R.M."/>
            <person name="Epstein J.H."/>
            <person name="Hassan M."/>
            <person name="Klassen M."/>
            <person name="Woodard K."/>
            <person name="Webb A."/>
            <person name="Webby R.J."/>
            <person name="El Zowalaty M.E."/>
        </authorList>
    </citation>
    <scope>NUCLEOTIDE SEQUENCE</scope>
    <source>
        <strain evidence="1">Pbs3</strain>
    </source>
</reference>
<dbReference type="EMBL" id="CAKKTJ010000050">
    <property type="protein sequence ID" value="CAH0473443.1"/>
    <property type="molecule type" value="Genomic_DNA"/>
</dbReference>
<gene>
    <name evidence="1" type="ORF">PBS003_LOCUS338</name>
</gene>
<comment type="caution">
    <text evidence="1">The sequence shown here is derived from an EMBL/GenBank/DDBJ whole genome shotgun (WGS) entry which is preliminary data.</text>
</comment>
<name>A0AAU9KX93_9STRA</name>
<proteinExistence type="predicted"/>
<dbReference type="InterPro" id="IPR027417">
    <property type="entry name" value="P-loop_NTPase"/>
</dbReference>